<comment type="caution">
    <text evidence="2">The sequence shown here is derived from an EMBL/GenBank/DDBJ whole genome shotgun (WGS) entry which is preliminary data.</text>
</comment>
<dbReference type="Gene3D" id="2.60.40.10">
    <property type="entry name" value="Immunoglobulins"/>
    <property type="match status" value="1"/>
</dbReference>
<dbReference type="Pfam" id="PF07654">
    <property type="entry name" value="C1-set"/>
    <property type="match status" value="1"/>
</dbReference>
<gene>
    <name evidence="2" type="primary">Ighg</name>
    <name evidence="2" type="ORF">SAKLUC_R15336</name>
</gene>
<evidence type="ECO:0000313" key="2">
    <source>
        <dbReference type="EMBL" id="NXG12770.1"/>
    </source>
</evidence>
<dbReference type="InterPro" id="IPR007110">
    <property type="entry name" value="Ig-like_dom"/>
</dbReference>
<dbReference type="PROSITE" id="PS50835">
    <property type="entry name" value="IG_LIKE"/>
    <property type="match status" value="1"/>
</dbReference>
<proteinExistence type="predicted"/>
<dbReference type="SUPFAM" id="SSF48726">
    <property type="entry name" value="Immunoglobulin"/>
    <property type="match status" value="1"/>
</dbReference>
<dbReference type="EMBL" id="VWZD01014840">
    <property type="protein sequence ID" value="NXG12770.1"/>
    <property type="molecule type" value="Genomic_DNA"/>
</dbReference>
<feature type="non-terminal residue" evidence="2">
    <location>
        <position position="58"/>
    </location>
</feature>
<dbReference type="AlphaFoldDB" id="A0A7K8ZC16"/>
<name>A0A7K8ZC16_9PASS</name>
<dbReference type="Proteomes" id="UP000558958">
    <property type="component" value="Unassembled WGS sequence"/>
</dbReference>
<organism evidence="2 3">
    <name type="scientific">Sakesphorus luctuosus</name>
    <dbReference type="NCBI Taxonomy" id="419690"/>
    <lineage>
        <taxon>Eukaryota</taxon>
        <taxon>Metazoa</taxon>
        <taxon>Chordata</taxon>
        <taxon>Craniata</taxon>
        <taxon>Vertebrata</taxon>
        <taxon>Euteleostomi</taxon>
        <taxon>Archelosauria</taxon>
        <taxon>Archosauria</taxon>
        <taxon>Dinosauria</taxon>
        <taxon>Saurischia</taxon>
        <taxon>Theropoda</taxon>
        <taxon>Coelurosauria</taxon>
        <taxon>Aves</taxon>
        <taxon>Neognathae</taxon>
        <taxon>Neoaves</taxon>
        <taxon>Telluraves</taxon>
        <taxon>Australaves</taxon>
        <taxon>Passeriformes</taxon>
        <taxon>Thamnophilidae</taxon>
        <taxon>Sakesphorus</taxon>
    </lineage>
</organism>
<evidence type="ECO:0000259" key="1">
    <source>
        <dbReference type="PROSITE" id="PS50835"/>
    </source>
</evidence>
<feature type="domain" description="Ig-like" evidence="1">
    <location>
        <begin position="18"/>
        <end position="58"/>
    </location>
</feature>
<reference evidence="2 3" key="1">
    <citation type="submission" date="2019-09" db="EMBL/GenBank/DDBJ databases">
        <title>Bird 10,000 Genomes (B10K) Project - Family phase.</title>
        <authorList>
            <person name="Zhang G."/>
        </authorList>
    </citation>
    <scope>NUCLEOTIDE SEQUENCE [LARGE SCALE GENOMIC DNA]</scope>
    <source>
        <strain evidence="2">B10K-DU-001-06</strain>
        <tissue evidence="2">Muscle</tissue>
    </source>
</reference>
<keyword evidence="3" id="KW-1185">Reference proteome</keyword>
<accession>A0A7K8ZC16</accession>
<feature type="non-terminal residue" evidence="2">
    <location>
        <position position="1"/>
    </location>
</feature>
<sequence>YSLKFWNFPSFPGQRLAPQIFLLPPPSEELSSSLPTLSLTCLIRGFFPSDIDVQWQKN</sequence>
<evidence type="ECO:0000313" key="3">
    <source>
        <dbReference type="Proteomes" id="UP000558958"/>
    </source>
</evidence>
<protein>
    <submittedName>
        <fullName evidence="2">IGHG protein</fullName>
    </submittedName>
</protein>
<dbReference type="InterPro" id="IPR036179">
    <property type="entry name" value="Ig-like_dom_sf"/>
</dbReference>
<dbReference type="InterPro" id="IPR003597">
    <property type="entry name" value="Ig_C1-set"/>
</dbReference>
<dbReference type="InterPro" id="IPR013783">
    <property type="entry name" value="Ig-like_fold"/>
</dbReference>